<proteinExistence type="predicted"/>
<feature type="transmembrane region" description="Helical" evidence="1">
    <location>
        <begin position="84"/>
        <end position="106"/>
    </location>
</feature>
<feature type="transmembrane region" description="Helical" evidence="1">
    <location>
        <begin position="49"/>
        <end position="72"/>
    </location>
</feature>
<evidence type="ECO:0000313" key="2">
    <source>
        <dbReference type="EMBL" id="GAA0319163.1"/>
    </source>
</evidence>
<dbReference type="EMBL" id="BAAAFR010000005">
    <property type="protein sequence ID" value="GAA0319163.1"/>
    <property type="molecule type" value="Genomic_DNA"/>
</dbReference>
<protein>
    <submittedName>
        <fullName evidence="2">Uncharacterized protein</fullName>
    </submittedName>
</protein>
<reference evidence="2 3" key="1">
    <citation type="journal article" date="2019" name="Int. J. Syst. Evol. Microbiol.">
        <title>The Global Catalogue of Microorganisms (GCM) 10K type strain sequencing project: providing services to taxonomists for standard genome sequencing and annotation.</title>
        <authorList>
            <consortium name="The Broad Institute Genomics Platform"/>
            <consortium name="The Broad Institute Genome Sequencing Center for Infectious Disease"/>
            <person name="Wu L."/>
            <person name="Ma J."/>
        </authorList>
    </citation>
    <scope>NUCLEOTIDE SEQUENCE [LARGE SCALE GENOMIC DNA]</scope>
    <source>
        <strain evidence="2 3">JCM 16343</strain>
    </source>
</reference>
<accession>A0ABN0VWN3</accession>
<evidence type="ECO:0000313" key="3">
    <source>
        <dbReference type="Proteomes" id="UP001501787"/>
    </source>
</evidence>
<comment type="caution">
    <text evidence="2">The sequence shown here is derived from an EMBL/GenBank/DDBJ whole genome shotgun (WGS) entry which is preliminary data.</text>
</comment>
<keyword evidence="1" id="KW-0472">Membrane</keyword>
<dbReference type="RefSeq" id="WP_201505411.1">
    <property type="nucleotide sequence ID" value="NZ_BAAAFR010000005.1"/>
</dbReference>
<dbReference type="Proteomes" id="UP001501787">
    <property type="component" value="Unassembled WGS sequence"/>
</dbReference>
<keyword evidence="1" id="KW-0812">Transmembrane</keyword>
<feature type="transmembrane region" description="Helical" evidence="1">
    <location>
        <begin position="112"/>
        <end position="136"/>
    </location>
</feature>
<gene>
    <name evidence="2" type="ORF">GCM10009129_15970</name>
</gene>
<name>A0ABN0VWN3_9GAMM</name>
<sequence length="178" mass="18922">MSHKVATAKIALANIVGNGANVAAVGAGGEVFARELGQTHLFLYLNLPIWVFFALTVVLAAVGSVASLYVDVMKEAQLSYSQKFMNLTMGFLAGLVGAFVVLPAFVPNPTMAVLMLTGLCASFAGVLLIFNIGEFLRSAELWSGLKKVLTVFTLQGAKTLVMGRLRLLAAWILKGDDK</sequence>
<organism evidence="2 3">
    <name type="scientific">Psychrobacter aestuarii</name>
    <dbReference type="NCBI Taxonomy" id="556327"/>
    <lineage>
        <taxon>Bacteria</taxon>
        <taxon>Pseudomonadati</taxon>
        <taxon>Pseudomonadota</taxon>
        <taxon>Gammaproteobacteria</taxon>
        <taxon>Moraxellales</taxon>
        <taxon>Moraxellaceae</taxon>
        <taxon>Psychrobacter</taxon>
    </lineage>
</organism>
<evidence type="ECO:0000256" key="1">
    <source>
        <dbReference type="SAM" id="Phobius"/>
    </source>
</evidence>
<keyword evidence="1" id="KW-1133">Transmembrane helix</keyword>
<keyword evidence="3" id="KW-1185">Reference proteome</keyword>